<evidence type="ECO:0000313" key="3">
    <source>
        <dbReference type="Proteomes" id="UP000533429"/>
    </source>
</evidence>
<feature type="non-terminal residue" evidence="2">
    <location>
        <position position="36"/>
    </location>
</feature>
<dbReference type="Proteomes" id="UP000533429">
    <property type="component" value="Unassembled WGS sequence"/>
</dbReference>
<keyword evidence="2" id="KW-0675">Receptor</keyword>
<protein>
    <submittedName>
        <fullName evidence="2">TonB-dependent receptor</fullName>
    </submittedName>
</protein>
<evidence type="ECO:0000313" key="2">
    <source>
        <dbReference type="EMBL" id="NVO99646.1"/>
    </source>
</evidence>
<dbReference type="EMBL" id="JABXOR010000339">
    <property type="protein sequence ID" value="NVO99646.1"/>
    <property type="molecule type" value="Genomic_DNA"/>
</dbReference>
<gene>
    <name evidence="2" type="ORF">HWA77_05415</name>
</gene>
<comment type="caution">
    <text evidence="2">The sequence shown here is derived from an EMBL/GenBank/DDBJ whole genome shotgun (WGS) entry which is preliminary data.</text>
</comment>
<feature type="chain" id="PRO_5033055467" evidence="1">
    <location>
        <begin position="21"/>
        <end position="36"/>
    </location>
</feature>
<dbReference type="AlphaFoldDB" id="A0A850QJ95"/>
<proteinExistence type="predicted"/>
<name>A0A850QJ95_PHODD</name>
<evidence type="ECO:0000256" key="1">
    <source>
        <dbReference type="SAM" id="SignalP"/>
    </source>
</evidence>
<feature type="signal peptide" evidence="1">
    <location>
        <begin position="1"/>
        <end position="20"/>
    </location>
</feature>
<sequence length="36" mass="3920">MQRRLIPLLCGLAVSSSAFAQSFSLPIWKEKAEALG</sequence>
<reference evidence="2 3" key="1">
    <citation type="submission" date="2020-06" db="EMBL/GenBank/DDBJ databases">
        <title>Photobacterium damselae subsp. damselae comparative genomics.</title>
        <authorList>
            <person name="Osorio C.R."/>
        </authorList>
    </citation>
    <scope>NUCLEOTIDE SEQUENCE [LARGE SCALE GENOMIC DNA]</scope>
    <source>
        <strain evidence="2 3">TW250/03</strain>
    </source>
</reference>
<organism evidence="2 3">
    <name type="scientific">Photobacterium damselae subsp. damselae</name>
    <name type="common">Listonella damsela</name>
    <dbReference type="NCBI Taxonomy" id="85581"/>
    <lineage>
        <taxon>Bacteria</taxon>
        <taxon>Pseudomonadati</taxon>
        <taxon>Pseudomonadota</taxon>
        <taxon>Gammaproteobacteria</taxon>
        <taxon>Vibrionales</taxon>
        <taxon>Vibrionaceae</taxon>
        <taxon>Photobacterium</taxon>
    </lineage>
</organism>
<accession>A0A850QJ95</accession>
<keyword evidence="1" id="KW-0732">Signal</keyword>